<dbReference type="SUPFAM" id="SSF48008">
    <property type="entry name" value="GntR ligand-binding domain-like"/>
    <property type="match status" value="1"/>
</dbReference>
<dbReference type="Pfam" id="PF07729">
    <property type="entry name" value="FCD"/>
    <property type="match status" value="1"/>
</dbReference>
<dbReference type="PANTHER" id="PTHR43537:SF24">
    <property type="entry name" value="GLUCONATE OPERON TRANSCRIPTIONAL REPRESSOR"/>
    <property type="match status" value="1"/>
</dbReference>
<dbReference type="AlphaFoldDB" id="A0A1H1TX50"/>
<dbReference type="Gene3D" id="1.10.10.10">
    <property type="entry name" value="Winged helix-like DNA-binding domain superfamily/Winged helix DNA-binding domain"/>
    <property type="match status" value="1"/>
</dbReference>
<dbReference type="OrthoDB" id="8663149at2"/>
<accession>A0A1H1TX50</accession>
<protein>
    <submittedName>
        <fullName evidence="5">DNA-binding transcriptional regulator, GntR family</fullName>
    </submittedName>
</protein>
<sequence>MRETLRTVSMIDAVCDAIRERILGGQLDPEEVLYEQATADLYGVSRPTAKAAIDRLVSSGLLRRSANKSARVPRLTEEDVHDLYVSRLMLESQAVAHLAEQRLDPVAAKKALAEFDQAVKEGSVQGIVRSDIAFHYAFVERLGSPRVLRMYDSIIGEAHLCMVVKQTHHLLGPRVIAREHREIYGAVVAGDAATAQAKLAKHLNRSENVIRSHFRETDTSR</sequence>
<keyword evidence="3" id="KW-0804">Transcription</keyword>
<dbReference type="InterPro" id="IPR008920">
    <property type="entry name" value="TF_FadR/GntR_C"/>
</dbReference>
<gene>
    <name evidence="5" type="ORF">SAMN04489717_3356</name>
</gene>
<feature type="domain" description="HTH gntR-type" evidence="4">
    <location>
        <begin position="8"/>
        <end position="75"/>
    </location>
</feature>
<proteinExistence type="predicted"/>
<keyword evidence="2 5" id="KW-0238">DNA-binding</keyword>
<dbReference type="InterPro" id="IPR036390">
    <property type="entry name" value="WH_DNA-bd_sf"/>
</dbReference>
<dbReference type="PROSITE" id="PS50949">
    <property type="entry name" value="HTH_GNTR"/>
    <property type="match status" value="1"/>
</dbReference>
<dbReference type="Gene3D" id="1.20.120.530">
    <property type="entry name" value="GntR ligand-binding domain-like"/>
    <property type="match status" value="1"/>
</dbReference>
<dbReference type="PANTHER" id="PTHR43537">
    <property type="entry name" value="TRANSCRIPTIONAL REGULATOR, GNTR FAMILY"/>
    <property type="match status" value="1"/>
</dbReference>
<dbReference type="STRING" id="117157.SAMN04489717_3356"/>
<evidence type="ECO:0000256" key="2">
    <source>
        <dbReference type="ARBA" id="ARBA00023125"/>
    </source>
</evidence>
<keyword evidence="1" id="KW-0805">Transcription regulation</keyword>
<keyword evidence="6" id="KW-1185">Reference proteome</keyword>
<dbReference type="GO" id="GO:0003677">
    <property type="term" value="F:DNA binding"/>
    <property type="evidence" value="ECO:0007669"/>
    <property type="project" value="UniProtKB-KW"/>
</dbReference>
<dbReference type="Proteomes" id="UP000198983">
    <property type="component" value="Chromosome I"/>
</dbReference>
<organism evidence="5 6">
    <name type="scientific">Actinopolymorpha singaporensis</name>
    <dbReference type="NCBI Taxonomy" id="117157"/>
    <lineage>
        <taxon>Bacteria</taxon>
        <taxon>Bacillati</taxon>
        <taxon>Actinomycetota</taxon>
        <taxon>Actinomycetes</taxon>
        <taxon>Propionibacteriales</taxon>
        <taxon>Actinopolymorphaceae</taxon>
        <taxon>Actinopolymorpha</taxon>
    </lineage>
</organism>
<evidence type="ECO:0000259" key="4">
    <source>
        <dbReference type="PROSITE" id="PS50949"/>
    </source>
</evidence>
<evidence type="ECO:0000313" key="6">
    <source>
        <dbReference type="Proteomes" id="UP000198983"/>
    </source>
</evidence>
<dbReference type="Pfam" id="PF00392">
    <property type="entry name" value="GntR"/>
    <property type="match status" value="1"/>
</dbReference>
<evidence type="ECO:0000256" key="3">
    <source>
        <dbReference type="ARBA" id="ARBA00023163"/>
    </source>
</evidence>
<dbReference type="SMART" id="SM00895">
    <property type="entry name" value="FCD"/>
    <property type="match status" value="1"/>
</dbReference>
<dbReference type="EMBL" id="LT629732">
    <property type="protein sequence ID" value="SDS64189.1"/>
    <property type="molecule type" value="Genomic_DNA"/>
</dbReference>
<evidence type="ECO:0000313" key="5">
    <source>
        <dbReference type="EMBL" id="SDS64189.1"/>
    </source>
</evidence>
<dbReference type="SUPFAM" id="SSF46785">
    <property type="entry name" value="Winged helix' DNA-binding domain"/>
    <property type="match status" value="1"/>
</dbReference>
<dbReference type="InterPro" id="IPR011711">
    <property type="entry name" value="GntR_C"/>
</dbReference>
<name>A0A1H1TX50_9ACTN</name>
<dbReference type="InterPro" id="IPR000524">
    <property type="entry name" value="Tscrpt_reg_HTH_GntR"/>
</dbReference>
<dbReference type="InterPro" id="IPR036388">
    <property type="entry name" value="WH-like_DNA-bd_sf"/>
</dbReference>
<dbReference type="GO" id="GO:0003700">
    <property type="term" value="F:DNA-binding transcription factor activity"/>
    <property type="evidence" value="ECO:0007669"/>
    <property type="project" value="InterPro"/>
</dbReference>
<dbReference type="SMART" id="SM00345">
    <property type="entry name" value="HTH_GNTR"/>
    <property type="match status" value="1"/>
</dbReference>
<evidence type="ECO:0000256" key="1">
    <source>
        <dbReference type="ARBA" id="ARBA00023015"/>
    </source>
</evidence>
<reference evidence="5 6" key="1">
    <citation type="submission" date="2016-10" db="EMBL/GenBank/DDBJ databases">
        <authorList>
            <person name="de Groot N.N."/>
        </authorList>
    </citation>
    <scope>NUCLEOTIDE SEQUENCE [LARGE SCALE GENOMIC DNA]</scope>
    <source>
        <strain evidence="5 6">DSM 22024</strain>
    </source>
</reference>